<dbReference type="GeneID" id="72066860"/>
<dbReference type="Pfam" id="PF13639">
    <property type="entry name" value="zf-RING_2"/>
    <property type="match status" value="1"/>
</dbReference>
<feature type="domain" description="RING-type" evidence="3">
    <location>
        <begin position="221"/>
        <end position="273"/>
    </location>
</feature>
<dbReference type="AlphaFoldDB" id="A0A9Q8QDC6"/>
<keyword evidence="1" id="KW-0863">Zinc-finger</keyword>
<feature type="compositionally biased region" description="Basic and acidic residues" evidence="2">
    <location>
        <begin position="71"/>
        <end position="84"/>
    </location>
</feature>
<feature type="compositionally biased region" description="Basic and acidic residues" evidence="2">
    <location>
        <begin position="138"/>
        <end position="149"/>
    </location>
</feature>
<proteinExistence type="predicted"/>
<evidence type="ECO:0000256" key="2">
    <source>
        <dbReference type="SAM" id="MobiDB-lite"/>
    </source>
</evidence>
<evidence type="ECO:0000313" key="5">
    <source>
        <dbReference type="Proteomes" id="UP000829364"/>
    </source>
</evidence>
<evidence type="ECO:0000256" key="1">
    <source>
        <dbReference type="PROSITE-ProRule" id="PRU00175"/>
    </source>
</evidence>
<dbReference type="InterPro" id="IPR013083">
    <property type="entry name" value="Znf_RING/FYVE/PHD"/>
</dbReference>
<gene>
    <name evidence="4" type="ORF">JDV02_004909</name>
</gene>
<feature type="compositionally biased region" description="Basic and acidic residues" evidence="2">
    <location>
        <begin position="113"/>
        <end position="131"/>
    </location>
</feature>
<dbReference type="KEGG" id="ptkz:JDV02_004909"/>
<evidence type="ECO:0000259" key="3">
    <source>
        <dbReference type="PROSITE" id="PS50089"/>
    </source>
</evidence>
<dbReference type="SUPFAM" id="SSF57850">
    <property type="entry name" value="RING/U-box"/>
    <property type="match status" value="1"/>
</dbReference>
<dbReference type="Proteomes" id="UP000829364">
    <property type="component" value="Chromosome 4"/>
</dbReference>
<dbReference type="EMBL" id="CP086357">
    <property type="protein sequence ID" value="UNI18654.1"/>
    <property type="molecule type" value="Genomic_DNA"/>
</dbReference>
<keyword evidence="1" id="KW-0862">Zinc</keyword>
<accession>A0A9Q8QDC6</accession>
<evidence type="ECO:0000313" key="4">
    <source>
        <dbReference type="EMBL" id="UNI18654.1"/>
    </source>
</evidence>
<keyword evidence="1" id="KW-0479">Metal-binding</keyword>
<dbReference type="RefSeq" id="XP_047842135.1">
    <property type="nucleotide sequence ID" value="XM_047986155.1"/>
</dbReference>
<dbReference type="CDD" id="cd16448">
    <property type="entry name" value="RING-H2"/>
    <property type="match status" value="1"/>
</dbReference>
<name>A0A9Q8QDC6_9HYPO</name>
<feature type="compositionally biased region" description="Low complexity" evidence="2">
    <location>
        <begin position="60"/>
        <end position="70"/>
    </location>
</feature>
<dbReference type="GO" id="GO:0008270">
    <property type="term" value="F:zinc ion binding"/>
    <property type="evidence" value="ECO:0007669"/>
    <property type="project" value="UniProtKB-KW"/>
</dbReference>
<feature type="compositionally biased region" description="Polar residues" evidence="2">
    <location>
        <begin position="164"/>
        <end position="177"/>
    </location>
</feature>
<dbReference type="Gene3D" id="3.30.40.10">
    <property type="entry name" value="Zinc/RING finger domain, C3HC4 (zinc finger)"/>
    <property type="match status" value="1"/>
</dbReference>
<reference evidence="4" key="1">
    <citation type="submission" date="2021-11" db="EMBL/GenBank/DDBJ databases">
        <title>Purpureocillium_takamizusanense_genome.</title>
        <authorList>
            <person name="Nguyen N.-H."/>
        </authorList>
    </citation>
    <scope>NUCLEOTIDE SEQUENCE</scope>
    <source>
        <strain evidence="4">PT3</strain>
    </source>
</reference>
<feature type="compositionally biased region" description="Basic and acidic residues" evidence="2">
    <location>
        <begin position="95"/>
        <end position="106"/>
    </location>
</feature>
<feature type="region of interest" description="Disordered" evidence="2">
    <location>
        <begin position="29"/>
        <end position="211"/>
    </location>
</feature>
<keyword evidence="5" id="KW-1185">Reference proteome</keyword>
<dbReference type="PROSITE" id="PS50089">
    <property type="entry name" value="ZF_RING_2"/>
    <property type="match status" value="1"/>
</dbReference>
<sequence length="414" mass="46109">MDIIRDTPRYVVYRAKQVVRRHRLKRAALRLQQKTGPPQDGPWEPNPNSLRQHPVRSRIETPSTAASAEAAQERATGESADQKKTAIVTTGPVNNEKEASEGKTDDSDAENENTEKNHDHNAGGDAQTDRKGKGRAGPRAEPKVDEKKRQAAVPPPDVPVRPTITDTRQDSGATQQAPGPEPSEAIPGQKPETAGPSKPRGTEKSKVGDNVTSQVADHISCSICGEVYGETEKRGAEWPKEVYAYLHCRHVFGHECLFRWIADANAPPRCPKCGVSMRHACEHLTVPTHKPPRSNSLAKFAQSNAAIVPWDYEWCRTDEGRRLRSAVDRASWNMDRADSKKRDEAGVAANFGQSIVCKYRRLVLNRAVNKFNNKQAKWWARQWVDFPGRSAQFKEAKNHVKSVKGLSEMKRNVS</sequence>
<dbReference type="OrthoDB" id="4927266at2759"/>
<organism evidence="4 5">
    <name type="scientific">Purpureocillium takamizusanense</name>
    <dbReference type="NCBI Taxonomy" id="2060973"/>
    <lineage>
        <taxon>Eukaryota</taxon>
        <taxon>Fungi</taxon>
        <taxon>Dikarya</taxon>
        <taxon>Ascomycota</taxon>
        <taxon>Pezizomycotina</taxon>
        <taxon>Sordariomycetes</taxon>
        <taxon>Hypocreomycetidae</taxon>
        <taxon>Hypocreales</taxon>
        <taxon>Ophiocordycipitaceae</taxon>
        <taxon>Purpureocillium</taxon>
    </lineage>
</organism>
<protein>
    <recommendedName>
        <fullName evidence="3">RING-type domain-containing protein</fullName>
    </recommendedName>
</protein>
<dbReference type="InterPro" id="IPR001841">
    <property type="entry name" value="Znf_RING"/>
</dbReference>